<accession>A0A2U3BAP8</accession>
<comment type="similarity">
    <text evidence="1">Belongs to the NifZ family.</text>
</comment>
<keyword evidence="4" id="KW-1185">Reference proteome</keyword>
<dbReference type="Pfam" id="PF04319">
    <property type="entry name" value="NifZ"/>
    <property type="match status" value="1"/>
</dbReference>
<organism evidence="3 4">
    <name type="scientific">Vibrio albus</name>
    <dbReference type="NCBI Taxonomy" id="2200953"/>
    <lineage>
        <taxon>Bacteria</taxon>
        <taxon>Pseudomonadati</taxon>
        <taxon>Pseudomonadota</taxon>
        <taxon>Gammaproteobacteria</taxon>
        <taxon>Vibrionales</taxon>
        <taxon>Vibrionaceae</taxon>
        <taxon>Vibrio</taxon>
    </lineage>
</organism>
<dbReference type="InterPro" id="IPR007415">
    <property type="entry name" value="Nitrogenase_MoFe_mat_NifZ"/>
</dbReference>
<dbReference type="EMBL" id="QFWT01000003">
    <property type="protein sequence ID" value="PWI33871.1"/>
    <property type="molecule type" value="Genomic_DNA"/>
</dbReference>
<proteinExistence type="inferred from homology"/>
<dbReference type="RefSeq" id="WP_109319123.1">
    <property type="nucleotide sequence ID" value="NZ_QFWT01000003.1"/>
</dbReference>
<evidence type="ECO:0000313" key="3">
    <source>
        <dbReference type="EMBL" id="PWI33871.1"/>
    </source>
</evidence>
<dbReference type="OrthoDB" id="9801083at2"/>
<evidence type="ECO:0000313" key="4">
    <source>
        <dbReference type="Proteomes" id="UP000245362"/>
    </source>
</evidence>
<evidence type="ECO:0000256" key="2">
    <source>
        <dbReference type="ARBA" id="ARBA00023231"/>
    </source>
</evidence>
<reference evidence="3 4" key="1">
    <citation type="submission" date="2018-05" db="EMBL/GenBank/DDBJ databases">
        <title>Vibrio limimaris sp. nov., isolated from marine sediment.</title>
        <authorList>
            <person name="Li C.-M."/>
        </authorList>
    </citation>
    <scope>NUCLEOTIDE SEQUENCE [LARGE SCALE GENOMIC DNA]</scope>
    <source>
        <strain evidence="3 4">E4404</strain>
    </source>
</reference>
<protein>
    <submittedName>
        <fullName evidence="3">Nitrogen fixation protein NifZ</fullName>
    </submittedName>
</protein>
<dbReference type="AlphaFoldDB" id="A0A2U3BAP8"/>
<dbReference type="Proteomes" id="UP000245362">
    <property type="component" value="Unassembled WGS sequence"/>
</dbReference>
<evidence type="ECO:0000256" key="1">
    <source>
        <dbReference type="ARBA" id="ARBA00008027"/>
    </source>
</evidence>
<comment type="caution">
    <text evidence="3">The sequence shown here is derived from an EMBL/GenBank/DDBJ whole genome shotgun (WGS) entry which is preliminary data.</text>
</comment>
<sequence>MDVFNARFPTGSEVRVVRNVRNDGSFSGKEKGDLLIEAGETGIVRSSGYFLQNQVIYEVFFPERNRIIGVRDTEVIDASLEWIPCLFRSLDKAYLTLALKMKGEIIAVKGDIVEVQRVYRDLETGKLDYEIEVAGHLVKLDSRALREIEAEPETAASL</sequence>
<dbReference type="GO" id="GO:0009399">
    <property type="term" value="P:nitrogen fixation"/>
    <property type="evidence" value="ECO:0007669"/>
    <property type="project" value="InterPro"/>
</dbReference>
<gene>
    <name evidence="3" type="ORF">DI392_06635</name>
</gene>
<keyword evidence="2" id="KW-0535">Nitrogen fixation</keyword>
<name>A0A2U3BAP8_9VIBR</name>